<accession>A0A1I0EF67</accession>
<reference evidence="6 7" key="1">
    <citation type="submission" date="2016-10" db="EMBL/GenBank/DDBJ databases">
        <authorList>
            <person name="de Groot N.N."/>
        </authorList>
    </citation>
    <scope>NUCLEOTIDE SEQUENCE [LARGE SCALE GENOMIC DNA]</scope>
    <source>
        <strain evidence="6 7">Nl7</strain>
    </source>
</reference>
<dbReference type="PANTHER" id="PTHR10916:SF0">
    <property type="entry name" value="LARGE RIBOSOMAL SUBUNIT PROTEIN UL29C"/>
    <property type="match status" value="1"/>
</dbReference>
<dbReference type="AlphaFoldDB" id="A0A1I0EF67"/>
<evidence type="ECO:0000256" key="4">
    <source>
        <dbReference type="ARBA" id="ARBA00035204"/>
    </source>
</evidence>
<dbReference type="HAMAP" id="MF_00374">
    <property type="entry name" value="Ribosomal_uL29"/>
    <property type="match status" value="1"/>
</dbReference>
<dbReference type="PANTHER" id="PTHR10916">
    <property type="entry name" value="60S RIBOSOMAL PROTEIN L35/50S RIBOSOMAL PROTEIN L29"/>
    <property type="match status" value="1"/>
</dbReference>
<evidence type="ECO:0000313" key="6">
    <source>
        <dbReference type="EMBL" id="SET44032.1"/>
    </source>
</evidence>
<dbReference type="FunFam" id="1.10.287.310:FF:000001">
    <property type="entry name" value="50S ribosomal protein L29"/>
    <property type="match status" value="1"/>
</dbReference>
<dbReference type="Gene3D" id="1.10.287.310">
    <property type="match status" value="1"/>
</dbReference>
<dbReference type="InterPro" id="IPR001854">
    <property type="entry name" value="Ribosomal_uL29"/>
</dbReference>
<name>A0A1I0EF67_9PROT</name>
<dbReference type="GO" id="GO:0006412">
    <property type="term" value="P:translation"/>
    <property type="evidence" value="ECO:0007669"/>
    <property type="project" value="UniProtKB-UniRule"/>
</dbReference>
<comment type="similarity">
    <text evidence="1 5">Belongs to the universal ribosomal protein uL29 family.</text>
</comment>
<dbReference type="CDD" id="cd00427">
    <property type="entry name" value="Ribosomal_L29_HIP"/>
    <property type="match status" value="1"/>
</dbReference>
<dbReference type="InterPro" id="IPR050063">
    <property type="entry name" value="Ribosomal_protein_uL29"/>
</dbReference>
<dbReference type="OrthoDB" id="9815192at2"/>
<evidence type="ECO:0000256" key="5">
    <source>
        <dbReference type="HAMAP-Rule" id="MF_00374"/>
    </source>
</evidence>
<dbReference type="GO" id="GO:0003735">
    <property type="term" value="F:structural constituent of ribosome"/>
    <property type="evidence" value="ECO:0007669"/>
    <property type="project" value="InterPro"/>
</dbReference>
<gene>
    <name evidence="5" type="primary">rpmC</name>
    <name evidence="6" type="ORF">SAMN05216412_106169</name>
</gene>
<organism evidence="6 7">
    <name type="scientific">Nitrosospira multiformis</name>
    <dbReference type="NCBI Taxonomy" id="1231"/>
    <lineage>
        <taxon>Bacteria</taxon>
        <taxon>Pseudomonadati</taxon>
        <taxon>Pseudomonadota</taxon>
        <taxon>Betaproteobacteria</taxon>
        <taxon>Nitrosomonadales</taxon>
        <taxon>Nitrosomonadaceae</taxon>
        <taxon>Nitrosospira</taxon>
    </lineage>
</organism>
<dbReference type="RefSeq" id="WP_074708362.1">
    <property type="nucleotide sequence ID" value="NZ_FOHI01000006.1"/>
</dbReference>
<dbReference type="GO" id="GO:0022625">
    <property type="term" value="C:cytosolic large ribosomal subunit"/>
    <property type="evidence" value="ECO:0007669"/>
    <property type="project" value="TreeGrafter"/>
</dbReference>
<evidence type="ECO:0000256" key="1">
    <source>
        <dbReference type="ARBA" id="ARBA00009254"/>
    </source>
</evidence>
<keyword evidence="3 5" id="KW-0687">Ribonucleoprotein</keyword>
<keyword evidence="2 5" id="KW-0689">Ribosomal protein</keyword>
<dbReference type="EMBL" id="FOHI01000006">
    <property type="protein sequence ID" value="SET44032.1"/>
    <property type="molecule type" value="Genomic_DNA"/>
</dbReference>
<proteinExistence type="inferred from homology"/>
<evidence type="ECO:0000256" key="3">
    <source>
        <dbReference type="ARBA" id="ARBA00023274"/>
    </source>
</evidence>
<dbReference type="Pfam" id="PF00831">
    <property type="entry name" value="Ribosomal_L29"/>
    <property type="match status" value="1"/>
</dbReference>
<dbReference type="NCBIfam" id="TIGR00012">
    <property type="entry name" value="L29"/>
    <property type="match status" value="1"/>
</dbReference>
<dbReference type="InterPro" id="IPR036049">
    <property type="entry name" value="Ribosomal_uL29_sf"/>
</dbReference>
<dbReference type="SUPFAM" id="SSF46561">
    <property type="entry name" value="Ribosomal protein L29 (L29p)"/>
    <property type="match status" value="1"/>
</dbReference>
<sequence length="66" mass="7703">MKSRAKELRNKNPVELQQELLELLRAQFGLRMQHATQQLSNTSQLSNIRRDIARTKTILSQKARQS</sequence>
<evidence type="ECO:0000313" key="7">
    <source>
        <dbReference type="Proteomes" id="UP000183339"/>
    </source>
</evidence>
<protein>
    <recommendedName>
        <fullName evidence="4 5">Large ribosomal subunit protein uL29</fullName>
    </recommendedName>
</protein>
<evidence type="ECO:0000256" key="2">
    <source>
        <dbReference type="ARBA" id="ARBA00022980"/>
    </source>
</evidence>
<dbReference type="Proteomes" id="UP000183339">
    <property type="component" value="Unassembled WGS sequence"/>
</dbReference>